<gene>
    <name evidence="3" type="ORF">CDL12_04410</name>
</gene>
<organism evidence="3 4">
    <name type="scientific">Handroanthus impetiginosus</name>
    <dbReference type="NCBI Taxonomy" id="429701"/>
    <lineage>
        <taxon>Eukaryota</taxon>
        <taxon>Viridiplantae</taxon>
        <taxon>Streptophyta</taxon>
        <taxon>Embryophyta</taxon>
        <taxon>Tracheophyta</taxon>
        <taxon>Spermatophyta</taxon>
        <taxon>Magnoliopsida</taxon>
        <taxon>eudicotyledons</taxon>
        <taxon>Gunneridae</taxon>
        <taxon>Pentapetalae</taxon>
        <taxon>asterids</taxon>
        <taxon>lamiids</taxon>
        <taxon>Lamiales</taxon>
        <taxon>Bignoniaceae</taxon>
        <taxon>Crescentiina</taxon>
        <taxon>Tabebuia alliance</taxon>
        <taxon>Handroanthus</taxon>
    </lineage>
</organism>
<dbReference type="AlphaFoldDB" id="A0A2G9HZU9"/>
<dbReference type="EMBL" id="NKXS01000680">
    <property type="protein sequence ID" value="PIN22870.1"/>
    <property type="molecule type" value="Genomic_DNA"/>
</dbReference>
<evidence type="ECO:0000256" key="2">
    <source>
        <dbReference type="ARBA" id="ARBA00024343"/>
    </source>
</evidence>
<dbReference type="OrthoDB" id="1932364at2759"/>
<comment type="similarity">
    <text evidence="2">Belongs to the AP2/ERF transcription factor family. ERF subfamily.</text>
</comment>
<reference evidence="4" key="1">
    <citation type="journal article" date="2018" name="Gigascience">
        <title>Genome assembly of the Pink Ipe (Handroanthus impetiginosus, Bignoniaceae), a highly valued, ecologically keystone Neotropical timber forest tree.</title>
        <authorList>
            <person name="Silva-Junior O.B."/>
            <person name="Grattapaglia D."/>
            <person name="Novaes E."/>
            <person name="Collevatti R.G."/>
        </authorList>
    </citation>
    <scope>NUCLEOTIDE SEQUENCE [LARGE SCALE GENOMIC DNA]</scope>
    <source>
        <strain evidence="4">cv. UFG-1</strain>
    </source>
</reference>
<dbReference type="Proteomes" id="UP000231279">
    <property type="component" value="Unassembled WGS sequence"/>
</dbReference>
<keyword evidence="1" id="KW-0010">Activator</keyword>
<evidence type="ECO:0000313" key="3">
    <source>
        <dbReference type="EMBL" id="PIN22870.1"/>
    </source>
</evidence>
<dbReference type="Gene3D" id="3.30.730.10">
    <property type="entry name" value="AP2/ERF domain"/>
    <property type="match status" value="1"/>
</dbReference>
<dbReference type="InterPro" id="IPR036955">
    <property type="entry name" value="AP2/ERF_dom_sf"/>
</dbReference>
<protein>
    <recommendedName>
        <fullName evidence="5">AP2/ERF domain-containing protein</fullName>
    </recommendedName>
</protein>
<dbReference type="PANTHER" id="PTHR31985:SF130">
    <property type="entry name" value="ETHYLENE-RESPONSIVE TRANSCRIPTION FACTOR ERF034"/>
    <property type="match status" value="1"/>
</dbReference>
<name>A0A2G9HZU9_9LAMI</name>
<evidence type="ECO:0008006" key="5">
    <source>
        <dbReference type="Google" id="ProtNLM"/>
    </source>
</evidence>
<evidence type="ECO:0000256" key="1">
    <source>
        <dbReference type="ARBA" id="ARBA00023159"/>
    </source>
</evidence>
<keyword evidence="4" id="KW-1185">Reference proteome</keyword>
<dbReference type="GO" id="GO:0003700">
    <property type="term" value="F:DNA-binding transcription factor activity"/>
    <property type="evidence" value="ECO:0007669"/>
    <property type="project" value="InterPro"/>
</dbReference>
<dbReference type="STRING" id="429701.A0A2G9HZU9"/>
<comment type="caution">
    <text evidence="3">The sequence shown here is derived from an EMBL/GenBank/DDBJ whole genome shotgun (WGS) entry which is preliminary data.</text>
</comment>
<evidence type="ECO:0000313" key="4">
    <source>
        <dbReference type="Proteomes" id="UP000231279"/>
    </source>
</evidence>
<accession>A0A2G9HZU9</accession>
<sequence>MAARAHDAAAIAIKGSSAFLNFPDLAQQLPRAASNSPKDIQVAAAKAAELVVSSRVADQLGSDVEGSPHDIIDDEAFLDLPDLFSGISGRYQLDGLFCASAAAEPVGGGEGEFFQEEYLLPWGCG</sequence>
<dbReference type="PANTHER" id="PTHR31985">
    <property type="entry name" value="ETHYLENE-RESPONSIVE TRANSCRIPTION FACTOR ERF042-RELATED"/>
    <property type="match status" value="1"/>
</dbReference>
<dbReference type="InterPro" id="IPR051032">
    <property type="entry name" value="AP2/ERF_TF_ERF_subfamily"/>
</dbReference>
<proteinExistence type="inferred from homology"/>